<dbReference type="RefSeq" id="WP_188899594.1">
    <property type="nucleotide sequence ID" value="NZ_BMKS01000004.1"/>
</dbReference>
<protein>
    <submittedName>
        <fullName evidence="1">Uncharacterized protein</fullName>
    </submittedName>
</protein>
<proteinExistence type="predicted"/>
<accession>A0A8J2ZAF0</accession>
<dbReference type="EMBL" id="BMKS01000004">
    <property type="protein sequence ID" value="GGG29784.1"/>
    <property type="molecule type" value="Genomic_DNA"/>
</dbReference>
<evidence type="ECO:0000313" key="1">
    <source>
        <dbReference type="EMBL" id="GGG29784.1"/>
    </source>
</evidence>
<reference evidence="1 2" key="1">
    <citation type="journal article" date="2014" name="Int. J. Syst. Evol. Microbiol.">
        <title>Complete genome sequence of Corynebacterium casei LMG S-19264T (=DSM 44701T), isolated from a smear-ripened cheese.</title>
        <authorList>
            <consortium name="US DOE Joint Genome Institute (JGI-PGF)"/>
            <person name="Walter F."/>
            <person name="Albersmeier A."/>
            <person name="Kalinowski J."/>
            <person name="Ruckert C."/>
        </authorList>
    </citation>
    <scope>NUCLEOTIDE SEQUENCE [LARGE SCALE GENOMIC DNA]</scope>
    <source>
        <strain evidence="1 2">CGMCC 1.16330</strain>
    </source>
</reference>
<gene>
    <name evidence="1" type="ORF">GCM10010964_17100</name>
</gene>
<keyword evidence="2" id="KW-1185">Reference proteome</keyword>
<dbReference type="AlphaFoldDB" id="A0A8J2ZAF0"/>
<evidence type="ECO:0000313" key="2">
    <source>
        <dbReference type="Proteomes" id="UP000597507"/>
    </source>
</evidence>
<sequence length="356" mass="36834">MTGDALLWRPRQVHDLMFRIDGFGWYPPELRDGIGFRWSGPGRLASLRIPFRCGGAGRGEIHLVEPVPGGVEVFLNGHPMTIEPRSEGAMEVLGFAWPAAAMAGQDVAELWIAVPETRAEGMPSPDAPGGRRLGVAVSCVVLEPGAAEGRVPEGATDAEDALPLLIGRRWMARHLAVEASGFAFTPAEDGEALEVTATALRLAALSLPRLAWRLRLGGDGEAGLVADWRAADNPGLALPVAGVVVAAPGDDGLALDGLDGLASAFDRVALAALLRDLIGPFRRWLGAPRGVGAVGDVPGGDVPRLAAWQVALHRARAAATRSLAALAAESDLPAVMSRVPAGSIFGAAGAAARAVG</sequence>
<name>A0A8J2ZAF0_9PROT</name>
<organism evidence="1 2">
    <name type="scientific">Caldovatus sediminis</name>
    <dbReference type="NCBI Taxonomy" id="2041189"/>
    <lineage>
        <taxon>Bacteria</taxon>
        <taxon>Pseudomonadati</taxon>
        <taxon>Pseudomonadota</taxon>
        <taxon>Alphaproteobacteria</taxon>
        <taxon>Acetobacterales</taxon>
        <taxon>Roseomonadaceae</taxon>
        <taxon>Caldovatus</taxon>
    </lineage>
</organism>
<comment type="caution">
    <text evidence="1">The sequence shown here is derived from an EMBL/GenBank/DDBJ whole genome shotgun (WGS) entry which is preliminary data.</text>
</comment>
<dbReference type="Proteomes" id="UP000597507">
    <property type="component" value="Unassembled WGS sequence"/>
</dbReference>